<gene>
    <name evidence="1" type="ORF">RF11_15538</name>
</gene>
<dbReference type="AlphaFoldDB" id="A0A0C2JW29"/>
<dbReference type="EMBL" id="JWZT01000740">
    <property type="protein sequence ID" value="KII73638.1"/>
    <property type="molecule type" value="Genomic_DNA"/>
</dbReference>
<name>A0A0C2JW29_THEKT</name>
<sequence>MEQVYACWFMTLPNMLTNLNTTQSTSAAINLVVELSLQKIRKMQSLMCNLNNEVISKTNKIFTRVLFNFCHENKMSRLSQKLMVFFKDIGIPIDPTNFCDHGDSKAPFNNIIHKRTTDFKNFNINELAKDLIQEIYQSKTQDFRIFDKKDYLINTFDQLTMKIDIYYEIHMNTRHECVSCGRFLYDEQILAEFSVSESTTLTR</sequence>
<evidence type="ECO:0000313" key="1">
    <source>
        <dbReference type="EMBL" id="KII73638.1"/>
    </source>
</evidence>
<proteinExistence type="predicted"/>
<accession>A0A0C2JW29</accession>
<keyword evidence="2" id="KW-1185">Reference proteome</keyword>
<protein>
    <submittedName>
        <fullName evidence="1">Uncharacterized protein</fullName>
    </submittedName>
</protein>
<dbReference type="OrthoDB" id="75250at2759"/>
<evidence type="ECO:0000313" key="2">
    <source>
        <dbReference type="Proteomes" id="UP000031668"/>
    </source>
</evidence>
<comment type="caution">
    <text evidence="1">The sequence shown here is derived from an EMBL/GenBank/DDBJ whole genome shotgun (WGS) entry which is preliminary data.</text>
</comment>
<reference evidence="1 2" key="1">
    <citation type="journal article" date="2014" name="Genome Biol. Evol.">
        <title>The genome of the myxosporean Thelohanellus kitauei shows adaptations to nutrient acquisition within its fish host.</title>
        <authorList>
            <person name="Yang Y."/>
            <person name="Xiong J."/>
            <person name="Zhou Z."/>
            <person name="Huo F."/>
            <person name="Miao W."/>
            <person name="Ran C."/>
            <person name="Liu Y."/>
            <person name="Zhang J."/>
            <person name="Feng J."/>
            <person name="Wang M."/>
            <person name="Wang M."/>
            <person name="Wang L."/>
            <person name="Yao B."/>
        </authorList>
    </citation>
    <scope>NUCLEOTIDE SEQUENCE [LARGE SCALE GENOMIC DNA]</scope>
    <source>
        <strain evidence="1">Wuqing</strain>
    </source>
</reference>
<dbReference type="Proteomes" id="UP000031668">
    <property type="component" value="Unassembled WGS sequence"/>
</dbReference>
<organism evidence="1 2">
    <name type="scientific">Thelohanellus kitauei</name>
    <name type="common">Myxosporean</name>
    <dbReference type="NCBI Taxonomy" id="669202"/>
    <lineage>
        <taxon>Eukaryota</taxon>
        <taxon>Metazoa</taxon>
        <taxon>Cnidaria</taxon>
        <taxon>Myxozoa</taxon>
        <taxon>Myxosporea</taxon>
        <taxon>Bivalvulida</taxon>
        <taxon>Platysporina</taxon>
        <taxon>Myxobolidae</taxon>
        <taxon>Thelohanellus</taxon>
    </lineage>
</organism>